<dbReference type="EMBL" id="JACHDO010000001">
    <property type="protein sequence ID" value="MBB5491993.1"/>
    <property type="molecule type" value="Genomic_DNA"/>
</dbReference>
<dbReference type="Pfam" id="PF12900">
    <property type="entry name" value="Pyridox_ox_2"/>
    <property type="match status" value="1"/>
</dbReference>
<feature type="domain" description="HTH cro/C1-type" evidence="1">
    <location>
        <begin position="17"/>
        <end position="71"/>
    </location>
</feature>
<evidence type="ECO:0000313" key="3">
    <source>
        <dbReference type="Proteomes" id="UP000579647"/>
    </source>
</evidence>
<keyword evidence="3" id="KW-1185">Reference proteome</keyword>
<accession>A0A840W9D9</accession>
<dbReference type="SUPFAM" id="SSF50475">
    <property type="entry name" value="FMN-binding split barrel"/>
    <property type="match status" value="1"/>
</dbReference>
<dbReference type="InterPro" id="IPR010982">
    <property type="entry name" value="Lambda_DNA-bd_dom_sf"/>
</dbReference>
<organism evidence="2 3">
    <name type="scientific">Nocardiopsis metallicus</name>
    <dbReference type="NCBI Taxonomy" id="179819"/>
    <lineage>
        <taxon>Bacteria</taxon>
        <taxon>Bacillati</taxon>
        <taxon>Actinomycetota</taxon>
        <taxon>Actinomycetes</taxon>
        <taxon>Streptosporangiales</taxon>
        <taxon>Nocardiopsidaceae</taxon>
        <taxon>Nocardiopsis</taxon>
    </lineage>
</organism>
<dbReference type="Gene3D" id="2.30.110.10">
    <property type="entry name" value="Electron Transport, Fmn-binding Protein, Chain A"/>
    <property type="match status" value="1"/>
</dbReference>
<dbReference type="InterPro" id="IPR001387">
    <property type="entry name" value="Cro/C1-type_HTH"/>
</dbReference>
<dbReference type="PROSITE" id="PS50943">
    <property type="entry name" value="HTH_CROC1"/>
    <property type="match status" value="1"/>
</dbReference>
<protein>
    <submittedName>
        <fullName evidence="2">Transcriptional regulator with XRE-family HTH domain</fullName>
    </submittedName>
</protein>
<dbReference type="CDD" id="cd00093">
    <property type="entry name" value="HTH_XRE"/>
    <property type="match status" value="1"/>
</dbReference>
<evidence type="ECO:0000259" key="1">
    <source>
        <dbReference type="PROSITE" id="PS50943"/>
    </source>
</evidence>
<reference evidence="2 3" key="1">
    <citation type="submission" date="2020-08" db="EMBL/GenBank/DDBJ databases">
        <title>Sequencing the genomes of 1000 actinobacteria strains.</title>
        <authorList>
            <person name="Klenk H.-P."/>
        </authorList>
    </citation>
    <scope>NUCLEOTIDE SEQUENCE [LARGE SCALE GENOMIC DNA]</scope>
    <source>
        <strain evidence="2 3">DSM 44598</strain>
    </source>
</reference>
<gene>
    <name evidence="2" type="ORF">HNR07_003130</name>
</gene>
<dbReference type="AlphaFoldDB" id="A0A840W9D9"/>
<dbReference type="GO" id="GO:0003677">
    <property type="term" value="F:DNA binding"/>
    <property type="evidence" value="ECO:0007669"/>
    <property type="project" value="InterPro"/>
</dbReference>
<name>A0A840W9D9_9ACTN</name>
<dbReference type="InterPro" id="IPR012349">
    <property type="entry name" value="Split_barrel_FMN-bd"/>
</dbReference>
<proteinExistence type="predicted"/>
<dbReference type="InterPro" id="IPR024747">
    <property type="entry name" value="Pyridox_Oxase-rel"/>
</dbReference>
<dbReference type="RefSeq" id="WP_184365572.1">
    <property type="nucleotide sequence ID" value="NZ_BAAAKM010000015.1"/>
</dbReference>
<dbReference type="Gene3D" id="1.10.260.40">
    <property type="entry name" value="lambda repressor-like DNA-binding domains"/>
    <property type="match status" value="1"/>
</dbReference>
<sequence length="233" mass="24955">MLEEDDAPTGGDFGRRVAALRAELRMSREELAERAEMSPGYVAYLEEHAPRITRQALYRLAGALHTTQDHLLGADTRVPPGAASTAIPLPVVTALPERECRELISSGGVGRVGFVAEGGAAPVILPVNYLVRDGAVVFRTADRGLIARHLPADVAFEVDRVDGAMSEGWSVLIAGRAEPLTGETASELRDRGAVRPWAGGDLDLFVRIVPARITGRRVGGGWPRDGAHDVRLL</sequence>
<evidence type="ECO:0000313" key="2">
    <source>
        <dbReference type="EMBL" id="MBB5491993.1"/>
    </source>
</evidence>
<dbReference type="SMART" id="SM00530">
    <property type="entry name" value="HTH_XRE"/>
    <property type="match status" value="1"/>
</dbReference>
<comment type="caution">
    <text evidence="2">The sequence shown here is derived from an EMBL/GenBank/DDBJ whole genome shotgun (WGS) entry which is preliminary data.</text>
</comment>
<dbReference type="SUPFAM" id="SSF47413">
    <property type="entry name" value="lambda repressor-like DNA-binding domains"/>
    <property type="match status" value="1"/>
</dbReference>
<dbReference type="Proteomes" id="UP000579647">
    <property type="component" value="Unassembled WGS sequence"/>
</dbReference>
<dbReference type="Pfam" id="PF13560">
    <property type="entry name" value="HTH_31"/>
    <property type="match status" value="1"/>
</dbReference>